<dbReference type="InterPro" id="IPR024447">
    <property type="entry name" value="YXWGXW_rpt"/>
</dbReference>
<keyword evidence="2" id="KW-0732">Signal</keyword>
<sequence length="176" mass="19808">MKSKAIMGAVFAASLMGFGAANAQYTAIVSVAPPAPQYEVVPAPRSGYVWDAGHWEFRGNQYSWVPGRWVQARNGYDWQERRWVQRGNGEWMLVGGGWERRGPMGDRDGDGVANRYDRDRDGDGVPNRYDNNRGGNRFGPNGDLDRDGIANRNDRDRDGDGIRNARDAFPDDRRRS</sequence>
<proteinExistence type="predicted"/>
<feature type="chain" id="PRO_5046384039" evidence="2">
    <location>
        <begin position="24"/>
        <end position="176"/>
    </location>
</feature>
<feature type="compositionally biased region" description="Low complexity" evidence="1">
    <location>
        <begin position="132"/>
        <end position="142"/>
    </location>
</feature>
<dbReference type="Gene3D" id="4.10.1080.10">
    <property type="entry name" value="TSP type-3 repeat"/>
    <property type="match status" value="1"/>
</dbReference>
<feature type="signal peptide" evidence="2">
    <location>
        <begin position="1"/>
        <end position="23"/>
    </location>
</feature>
<gene>
    <name evidence="3" type="ORF">IM787_10425</name>
</gene>
<feature type="compositionally biased region" description="Basic and acidic residues" evidence="1">
    <location>
        <begin position="98"/>
        <end position="123"/>
    </location>
</feature>
<evidence type="ECO:0000256" key="2">
    <source>
        <dbReference type="SAM" id="SignalP"/>
    </source>
</evidence>
<feature type="compositionally biased region" description="Basic and acidic residues" evidence="1">
    <location>
        <begin position="143"/>
        <end position="176"/>
    </location>
</feature>
<organism evidence="3 4">
    <name type="scientific">Ramlibacter pallidus</name>
    <dbReference type="NCBI Taxonomy" id="2780087"/>
    <lineage>
        <taxon>Bacteria</taxon>
        <taxon>Pseudomonadati</taxon>
        <taxon>Pseudomonadota</taxon>
        <taxon>Betaproteobacteria</taxon>
        <taxon>Burkholderiales</taxon>
        <taxon>Comamonadaceae</taxon>
        <taxon>Ramlibacter</taxon>
    </lineage>
</organism>
<dbReference type="EMBL" id="JADDIV010000003">
    <property type="protein sequence ID" value="MBE7367983.1"/>
    <property type="molecule type" value="Genomic_DNA"/>
</dbReference>
<evidence type="ECO:0000313" key="4">
    <source>
        <dbReference type="Proteomes" id="UP000806285"/>
    </source>
</evidence>
<evidence type="ECO:0000256" key="1">
    <source>
        <dbReference type="SAM" id="MobiDB-lite"/>
    </source>
</evidence>
<dbReference type="InterPro" id="IPR028974">
    <property type="entry name" value="TSP_type-3_rpt"/>
</dbReference>
<evidence type="ECO:0000313" key="3">
    <source>
        <dbReference type="EMBL" id="MBE7367983.1"/>
    </source>
</evidence>
<keyword evidence="4" id="KW-1185">Reference proteome</keyword>
<dbReference type="Proteomes" id="UP000806285">
    <property type="component" value="Unassembled WGS sequence"/>
</dbReference>
<protein>
    <submittedName>
        <fullName evidence="3">YXWGXW repeat-containing protein</fullName>
    </submittedName>
</protein>
<accession>A0ABR9S3D5</accession>
<reference evidence="3 4" key="1">
    <citation type="submission" date="2020-10" db="EMBL/GenBank/DDBJ databases">
        <title>Ramlibacter sp. HM2 16S ribosomal RNA gene Genome sequencing and assembly.</title>
        <authorList>
            <person name="Kang M."/>
        </authorList>
    </citation>
    <scope>NUCLEOTIDE SEQUENCE [LARGE SCALE GENOMIC DNA]</scope>
    <source>
        <strain evidence="3 4">HM2</strain>
    </source>
</reference>
<dbReference type="Pfam" id="PF12779">
    <property type="entry name" value="WXXGXW"/>
    <property type="match status" value="1"/>
</dbReference>
<feature type="region of interest" description="Disordered" evidence="1">
    <location>
        <begin position="98"/>
        <end position="176"/>
    </location>
</feature>
<dbReference type="RefSeq" id="WP_193676604.1">
    <property type="nucleotide sequence ID" value="NZ_JADDIV010000003.1"/>
</dbReference>
<comment type="caution">
    <text evidence="3">The sequence shown here is derived from an EMBL/GenBank/DDBJ whole genome shotgun (WGS) entry which is preliminary data.</text>
</comment>
<dbReference type="SUPFAM" id="SSF103647">
    <property type="entry name" value="TSP type-3 repeat"/>
    <property type="match status" value="1"/>
</dbReference>
<name>A0ABR9S3D5_9BURK</name>